<dbReference type="InterPro" id="IPR046342">
    <property type="entry name" value="CBS_dom_sf"/>
</dbReference>
<evidence type="ECO:0000259" key="3">
    <source>
        <dbReference type="PROSITE" id="PS51371"/>
    </source>
</evidence>
<dbReference type="Pfam" id="PF00571">
    <property type="entry name" value="CBS"/>
    <property type="match status" value="2"/>
</dbReference>
<evidence type="ECO:0000313" key="4">
    <source>
        <dbReference type="EMBL" id="PHN03322.1"/>
    </source>
</evidence>
<dbReference type="RefSeq" id="WP_099153159.1">
    <property type="nucleotide sequence ID" value="NZ_PDUD01000032.1"/>
</dbReference>
<dbReference type="InterPro" id="IPR000644">
    <property type="entry name" value="CBS_dom"/>
</dbReference>
<evidence type="ECO:0000256" key="2">
    <source>
        <dbReference type="PROSITE-ProRule" id="PRU00703"/>
    </source>
</evidence>
<dbReference type="PANTHER" id="PTHR48108:SF26">
    <property type="entry name" value="CBS DOMAIN-CONTAINING PROTEIN DDB_G0289609"/>
    <property type="match status" value="1"/>
</dbReference>
<gene>
    <name evidence="4" type="ORF">CRP01_26935</name>
</gene>
<organism evidence="4 5">
    <name type="scientific">Flavilitoribacter nigricans (strain ATCC 23147 / DSM 23189 / NBRC 102662 / NCIMB 1420 / SS-2)</name>
    <name type="common">Lewinella nigricans</name>
    <dbReference type="NCBI Taxonomy" id="1122177"/>
    <lineage>
        <taxon>Bacteria</taxon>
        <taxon>Pseudomonadati</taxon>
        <taxon>Bacteroidota</taxon>
        <taxon>Saprospiria</taxon>
        <taxon>Saprospirales</taxon>
        <taxon>Lewinellaceae</taxon>
        <taxon>Flavilitoribacter</taxon>
    </lineage>
</organism>
<dbReference type="EMBL" id="PDUD01000032">
    <property type="protein sequence ID" value="PHN03322.1"/>
    <property type="molecule type" value="Genomic_DNA"/>
</dbReference>
<feature type="domain" description="CBS" evidence="3">
    <location>
        <begin position="27"/>
        <end position="87"/>
    </location>
</feature>
<dbReference type="PROSITE" id="PS51371">
    <property type="entry name" value="CBS"/>
    <property type="match status" value="2"/>
</dbReference>
<evidence type="ECO:0000256" key="1">
    <source>
        <dbReference type="ARBA" id="ARBA00022737"/>
    </source>
</evidence>
<accession>A0A2D0N444</accession>
<dbReference type="OrthoDB" id="9790355at2"/>
<comment type="caution">
    <text evidence="4">The sequence shown here is derived from an EMBL/GenBank/DDBJ whole genome shotgun (WGS) entry which is preliminary data.</text>
</comment>
<dbReference type="AlphaFoldDB" id="A0A2D0N444"/>
<proteinExistence type="predicted"/>
<name>A0A2D0N444_FLAN2</name>
<dbReference type="PANTHER" id="PTHR48108">
    <property type="entry name" value="CBS DOMAIN-CONTAINING PROTEIN CBSX2, CHLOROPLASTIC"/>
    <property type="match status" value="1"/>
</dbReference>
<reference evidence="4 5" key="1">
    <citation type="submission" date="2017-10" db="EMBL/GenBank/DDBJ databases">
        <title>The draft genome sequence of Lewinella nigricans NBRC 102662.</title>
        <authorList>
            <person name="Wang K."/>
        </authorList>
    </citation>
    <scope>NUCLEOTIDE SEQUENCE [LARGE SCALE GENOMIC DNA]</scope>
    <source>
        <strain evidence="4 5">NBRC 102662</strain>
    </source>
</reference>
<feature type="domain" description="CBS" evidence="3">
    <location>
        <begin position="96"/>
        <end position="152"/>
    </location>
</feature>
<dbReference type="InterPro" id="IPR051462">
    <property type="entry name" value="CBS_domain-containing"/>
</dbReference>
<dbReference type="SUPFAM" id="SSF54631">
    <property type="entry name" value="CBS-domain pair"/>
    <property type="match status" value="1"/>
</dbReference>
<keyword evidence="2" id="KW-0129">CBS domain</keyword>
<dbReference type="Proteomes" id="UP000223913">
    <property type="component" value="Unassembled WGS sequence"/>
</dbReference>
<keyword evidence="5" id="KW-1185">Reference proteome</keyword>
<dbReference type="SMART" id="SM00116">
    <property type="entry name" value="CBS"/>
    <property type="match status" value="2"/>
</dbReference>
<protein>
    <submittedName>
        <fullName evidence="4">Inosine-5-monophosphate dehydrogenase</fullName>
    </submittedName>
</protein>
<keyword evidence="1" id="KW-0677">Repeat</keyword>
<evidence type="ECO:0000313" key="5">
    <source>
        <dbReference type="Proteomes" id="UP000223913"/>
    </source>
</evidence>
<sequence length="154" mass="17604">MKNYQQKPVERTDDRTTVKAPSVSDYMVRDLITFQPDTAIMEVIKTLLGKNIAGAPVLNSRKELVGLIDDKDCLRVLFDSSYHNQPVNKNTVSDYMTNVMRTISAHADIFEVADIFLSTKYKRLLVVDDQQRLIGQISRQDILRAIHDIHTLAR</sequence>
<dbReference type="Gene3D" id="3.10.580.10">
    <property type="entry name" value="CBS-domain"/>
    <property type="match status" value="2"/>
</dbReference>